<keyword evidence="7 10" id="KW-0460">Magnesium</keyword>
<comment type="catalytic activity">
    <reaction evidence="1">
        <text>Exonucleolytic cleavage in the 3'- to 5'-direction to yield nucleoside 5'-phosphates.</text>
        <dbReference type="EC" id="3.1.11.2"/>
    </reaction>
</comment>
<dbReference type="Pfam" id="PF03372">
    <property type="entry name" value="Exo_endo_phos"/>
    <property type="match status" value="1"/>
</dbReference>
<keyword evidence="4 10" id="KW-0479">Metal-binding</keyword>
<keyword evidence="6" id="KW-0378">Hydrolase</keyword>
<dbReference type="Ensembl" id="ENSDLAT00005087150.1">
    <property type="protein sequence ID" value="ENSDLAP00005074232.1"/>
    <property type="gene ID" value="ENSDLAG00005029872.1"/>
</dbReference>
<feature type="active site" description="Proton acceptor" evidence="9">
    <location>
        <position position="249"/>
    </location>
</feature>
<evidence type="ECO:0000256" key="3">
    <source>
        <dbReference type="ARBA" id="ARBA00012115"/>
    </source>
</evidence>
<evidence type="ECO:0000256" key="5">
    <source>
        <dbReference type="ARBA" id="ARBA00022763"/>
    </source>
</evidence>
<dbReference type="InterPro" id="IPR036691">
    <property type="entry name" value="Endo/exonu/phosph_ase_sf"/>
</dbReference>
<dbReference type="InterPro" id="IPR004808">
    <property type="entry name" value="AP_endonuc_1"/>
</dbReference>
<reference evidence="14" key="1">
    <citation type="submission" date="2025-08" db="UniProtKB">
        <authorList>
            <consortium name="Ensembl"/>
        </authorList>
    </citation>
    <scope>IDENTIFICATION</scope>
</reference>
<evidence type="ECO:0000256" key="8">
    <source>
        <dbReference type="ARBA" id="ARBA00023204"/>
    </source>
</evidence>
<dbReference type="GO" id="GO:0046872">
    <property type="term" value="F:metal ion binding"/>
    <property type="evidence" value="ECO:0007669"/>
    <property type="project" value="UniProtKB-KW"/>
</dbReference>
<comment type="similarity">
    <text evidence="2">Belongs to the DNA repair enzymes AP/ExoA family.</text>
</comment>
<dbReference type="GO" id="GO:0008311">
    <property type="term" value="F:double-stranded DNA 3'-5' DNA exonuclease activity"/>
    <property type="evidence" value="ECO:0007669"/>
    <property type="project" value="UniProtKB-EC"/>
</dbReference>
<dbReference type="GO" id="GO:0003906">
    <property type="term" value="F:DNA-(apurinic or apyrimidinic site) endonuclease activity"/>
    <property type="evidence" value="ECO:0007669"/>
    <property type="project" value="TreeGrafter"/>
</dbReference>
<feature type="active site" description="Proton donor/acceptor" evidence="9">
    <location>
        <position position="160"/>
    </location>
</feature>
<feature type="domain" description="Endonuclease/exonuclease/phosphatase" evidence="13">
    <location>
        <begin position="26"/>
        <end position="249"/>
    </location>
</feature>
<organism evidence="14 15">
    <name type="scientific">Dicentrarchus labrax</name>
    <name type="common">European seabass</name>
    <name type="synonym">Morone labrax</name>
    <dbReference type="NCBI Taxonomy" id="13489"/>
    <lineage>
        <taxon>Eukaryota</taxon>
        <taxon>Metazoa</taxon>
        <taxon>Chordata</taxon>
        <taxon>Craniata</taxon>
        <taxon>Vertebrata</taxon>
        <taxon>Euteleostomi</taxon>
        <taxon>Actinopterygii</taxon>
        <taxon>Neopterygii</taxon>
        <taxon>Teleostei</taxon>
        <taxon>Neoteleostei</taxon>
        <taxon>Acanthomorphata</taxon>
        <taxon>Eupercaria</taxon>
        <taxon>Moronidae</taxon>
        <taxon>Dicentrarchus</taxon>
    </lineage>
</organism>
<dbReference type="GO" id="GO:0008081">
    <property type="term" value="F:phosphoric diester hydrolase activity"/>
    <property type="evidence" value="ECO:0007669"/>
    <property type="project" value="TreeGrafter"/>
</dbReference>
<evidence type="ECO:0000256" key="11">
    <source>
        <dbReference type="PIRSR" id="PIRSR604808-3"/>
    </source>
</evidence>
<reference evidence="14" key="2">
    <citation type="submission" date="2025-09" db="UniProtKB">
        <authorList>
            <consortium name="Ensembl"/>
        </authorList>
    </citation>
    <scope>IDENTIFICATION</scope>
</reference>
<proteinExistence type="inferred from homology"/>
<evidence type="ECO:0000256" key="9">
    <source>
        <dbReference type="PIRSR" id="PIRSR604808-1"/>
    </source>
</evidence>
<evidence type="ECO:0000256" key="4">
    <source>
        <dbReference type="ARBA" id="ARBA00022723"/>
    </source>
</evidence>
<dbReference type="EC" id="3.1.11.2" evidence="3"/>
<evidence type="ECO:0000313" key="14">
    <source>
        <dbReference type="Ensembl" id="ENSDLAP00005074232.1"/>
    </source>
</evidence>
<dbReference type="Proteomes" id="UP000694389">
    <property type="component" value="Unassembled WGS sequence"/>
</dbReference>
<feature type="binding site" evidence="10">
    <location>
        <position position="248"/>
    </location>
    <ligand>
        <name>Mg(2+)</name>
        <dbReference type="ChEBI" id="CHEBI:18420"/>
        <label>1</label>
    </ligand>
</feature>
<dbReference type="CDD" id="cd09076">
    <property type="entry name" value="L1-EN"/>
    <property type="match status" value="1"/>
</dbReference>
<evidence type="ECO:0000256" key="10">
    <source>
        <dbReference type="PIRSR" id="PIRSR604808-2"/>
    </source>
</evidence>
<keyword evidence="10" id="KW-0464">Manganese</keyword>
<feature type="binding site" evidence="10">
    <location>
        <position position="160"/>
    </location>
    <ligand>
        <name>Mg(2+)</name>
        <dbReference type="ChEBI" id="CHEBI:18420"/>
        <label>1</label>
    </ligand>
</feature>
<feature type="binding site" evidence="10">
    <location>
        <position position="58"/>
    </location>
    <ligand>
        <name>Mg(2+)</name>
        <dbReference type="ChEBI" id="CHEBI:18420"/>
        <label>1</label>
    </ligand>
</feature>
<protein>
    <recommendedName>
        <fullName evidence="3">exodeoxyribonuclease III</fullName>
        <ecNumber evidence="3">3.1.11.2</ecNumber>
    </recommendedName>
</protein>
<evidence type="ECO:0000256" key="6">
    <source>
        <dbReference type="ARBA" id="ARBA00022801"/>
    </source>
</evidence>
<dbReference type="PANTHER" id="PTHR22748:SF26">
    <property type="entry name" value="ENDONUCLEASE_EXONUCLEASE_PHOSPHATASE DOMAIN-CONTAINING PROTEIN"/>
    <property type="match status" value="1"/>
</dbReference>
<feature type="binding site" evidence="10">
    <location>
        <position position="162"/>
    </location>
    <ligand>
        <name>Mg(2+)</name>
        <dbReference type="ChEBI" id="CHEBI:18420"/>
        <label>1</label>
    </ligand>
</feature>
<feature type="site" description="Interaction with DNA substrate" evidence="11">
    <location>
        <position position="249"/>
    </location>
</feature>
<evidence type="ECO:0000256" key="2">
    <source>
        <dbReference type="ARBA" id="ARBA00007092"/>
    </source>
</evidence>
<dbReference type="InterPro" id="IPR005135">
    <property type="entry name" value="Endo/exonuclease/phosphatase"/>
</dbReference>
<evidence type="ECO:0000256" key="12">
    <source>
        <dbReference type="SAM" id="Coils"/>
    </source>
</evidence>
<sequence>MYQRILVGHVRHVCAYIMKMAELSILSVNIRGLNGPIKQAKFLDYLRRKNIDVALIQESHLRKRHVNRLQNKYYKIAASSSDDTKTKGSIVLLSHKCALTVNKSSKDLSGRISYICTTIRNRKIAFVSVYAPSVYDENFFPCLTNELLSLNDYSLIIGGDMNAVLDLNQDRSGLSHTKAQKHTSDMFRAVVESHNLTDIWRMHNPTSKDYTFFSTRHLTHSRIDYILCSSELKAMFHTIAIEPATLSDHNALITTFHCDMLGERSRRWQFNTSLLQNTTFDAEFIDKLAEFISINTDSVSDPAFVWQATKGFIRDFTTSFAVNLKRKREARIAELEEHCKSLEQSLKTCFSKSTHTLLITSRTELNDLLRRRAEFIMHRVRQNYYFNGCKPSKLLAL</sequence>
<dbReference type="SUPFAM" id="SSF56219">
    <property type="entry name" value="DNase I-like"/>
    <property type="match status" value="1"/>
</dbReference>
<feature type="binding site" evidence="10">
    <location>
        <position position="249"/>
    </location>
    <ligand>
        <name>Mg(2+)</name>
        <dbReference type="ChEBI" id="CHEBI:18420"/>
        <label>1</label>
    </ligand>
</feature>
<feature type="binding site" evidence="10">
    <location>
        <position position="29"/>
    </location>
    <ligand>
        <name>Mg(2+)</name>
        <dbReference type="ChEBI" id="CHEBI:18420"/>
        <label>1</label>
    </ligand>
</feature>
<name>A0A8P4GHK5_DICLA</name>
<evidence type="ECO:0000259" key="13">
    <source>
        <dbReference type="Pfam" id="PF03372"/>
    </source>
</evidence>
<feature type="active site" evidence="9">
    <location>
        <position position="130"/>
    </location>
</feature>
<dbReference type="GO" id="GO:0006284">
    <property type="term" value="P:base-excision repair"/>
    <property type="evidence" value="ECO:0007669"/>
    <property type="project" value="TreeGrafter"/>
</dbReference>
<dbReference type="PANTHER" id="PTHR22748">
    <property type="entry name" value="AP ENDONUCLEASE"/>
    <property type="match status" value="1"/>
</dbReference>
<keyword evidence="15" id="KW-1185">Reference proteome</keyword>
<evidence type="ECO:0000256" key="1">
    <source>
        <dbReference type="ARBA" id="ARBA00000493"/>
    </source>
</evidence>
<keyword evidence="5" id="KW-0227">DNA damage</keyword>
<feature type="coiled-coil region" evidence="12">
    <location>
        <begin position="325"/>
        <end position="352"/>
    </location>
</feature>
<dbReference type="AlphaFoldDB" id="A0A8P4GHK5"/>
<dbReference type="GeneTree" id="ENSGT00950000183016"/>
<keyword evidence="12" id="KW-0175">Coiled coil</keyword>
<accession>A0A8P4GHK5</accession>
<feature type="site" description="Transition state stabilizer" evidence="11">
    <location>
        <position position="162"/>
    </location>
</feature>
<comment type="cofactor">
    <cofactor evidence="10">
        <name>Mg(2+)</name>
        <dbReference type="ChEBI" id="CHEBI:18420"/>
    </cofactor>
    <cofactor evidence="10">
        <name>Mn(2+)</name>
        <dbReference type="ChEBI" id="CHEBI:29035"/>
    </cofactor>
    <text evidence="10">Probably binds two magnesium or manganese ions per subunit.</text>
</comment>
<dbReference type="GO" id="GO:0005634">
    <property type="term" value="C:nucleus"/>
    <property type="evidence" value="ECO:0007669"/>
    <property type="project" value="TreeGrafter"/>
</dbReference>
<evidence type="ECO:0000313" key="15">
    <source>
        <dbReference type="Proteomes" id="UP000694389"/>
    </source>
</evidence>
<keyword evidence="8" id="KW-0234">DNA repair</keyword>
<dbReference type="Gene3D" id="3.60.10.10">
    <property type="entry name" value="Endonuclease/exonuclease/phosphatase"/>
    <property type="match status" value="1"/>
</dbReference>
<feature type="site" description="Important for catalytic activity" evidence="11">
    <location>
        <position position="224"/>
    </location>
</feature>
<evidence type="ECO:0000256" key="7">
    <source>
        <dbReference type="ARBA" id="ARBA00022842"/>
    </source>
</evidence>